<sequence length="143" mass="14752">MTWTRITDPEKVGACLPAWFAGRMVGLRGSFGLLLTTGDVIRVTSVAAAHLSSDGIVLLDVLLDVAGVPVGVDLAWKAKHYLGSPVPGATIATVNLAHIVAAVEFTMAEMAVQTGDPAAPYGDEIDDSPPPATPEAVSQNTTS</sequence>
<proteinExistence type="predicted"/>
<accession>A0A2S6N3M6</accession>
<dbReference type="RefSeq" id="WP_104521004.1">
    <property type="nucleotide sequence ID" value="NZ_NHRY01000231.1"/>
</dbReference>
<reference evidence="2 3" key="1">
    <citation type="journal article" date="2018" name="Arch. Microbiol.">
        <title>New insights into the metabolic potential of the phototrophic purple bacterium Rhodopila globiformis DSM 161(T) from its draft genome sequence and evidence for a vanadium-dependent nitrogenase.</title>
        <authorList>
            <person name="Imhoff J.F."/>
            <person name="Rahn T."/>
            <person name="Kunzel S."/>
            <person name="Neulinger S.C."/>
        </authorList>
    </citation>
    <scope>NUCLEOTIDE SEQUENCE [LARGE SCALE GENOMIC DNA]</scope>
    <source>
        <strain evidence="2 3">DSM 161</strain>
    </source>
</reference>
<gene>
    <name evidence="2" type="ORF">CCS01_22185</name>
</gene>
<dbReference type="AlphaFoldDB" id="A0A2S6N3M6"/>
<keyword evidence="3" id="KW-1185">Reference proteome</keyword>
<dbReference type="Proteomes" id="UP000239724">
    <property type="component" value="Unassembled WGS sequence"/>
</dbReference>
<name>A0A2S6N3M6_RHOGL</name>
<dbReference type="OrthoDB" id="7284438at2"/>
<protein>
    <submittedName>
        <fullName evidence="2">Uncharacterized protein</fullName>
    </submittedName>
</protein>
<evidence type="ECO:0000313" key="3">
    <source>
        <dbReference type="Proteomes" id="UP000239724"/>
    </source>
</evidence>
<comment type="caution">
    <text evidence="2">The sequence shown here is derived from an EMBL/GenBank/DDBJ whole genome shotgun (WGS) entry which is preliminary data.</text>
</comment>
<organism evidence="2 3">
    <name type="scientific">Rhodopila globiformis</name>
    <name type="common">Rhodopseudomonas globiformis</name>
    <dbReference type="NCBI Taxonomy" id="1071"/>
    <lineage>
        <taxon>Bacteria</taxon>
        <taxon>Pseudomonadati</taxon>
        <taxon>Pseudomonadota</taxon>
        <taxon>Alphaproteobacteria</taxon>
        <taxon>Acetobacterales</taxon>
        <taxon>Acetobacteraceae</taxon>
        <taxon>Rhodopila</taxon>
    </lineage>
</organism>
<feature type="region of interest" description="Disordered" evidence="1">
    <location>
        <begin position="116"/>
        <end position="143"/>
    </location>
</feature>
<evidence type="ECO:0000313" key="2">
    <source>
        <dbReference type="EMBL" id="PPQ29220.1"/>
    </source>
</evidence>
<dbReference type="EMBL" id="NHRY01000231">
    <property type="protein sequence ID" value="PPQ29220.1"/>
    <property type="molecule type" value="Genomic_DNA"/>
</dbReference>
<evidence type="ECO:0000256" key="1">
    <source>
        <dbReference type="SAM" id="MobiDB-lite"/>
    </source>
</evidence>